<feature type="compositionally biased region" description="Basic and acidic residues" evidence="1">
    <location>
        <begin position="222"/>
        <end position="231"/>
    </location>
</feature>
<dbReference type="OrthoDB" id="2970175at2759"/>
<dbReference type="EMBL" id="SDEE01000006">
    <property type="protein sequence ID" value="RXW25383.1"/>
    <property type="molecule type" value="Genomic_DNA"/>
</dbReference>
<comment type="caution">
    <text evidence="3">The sequence shown here is derived from an EMBL/GenBank/DDBJ whole genome shotgun (WGS) entry which is preliminary data.</text>
</comment>
<feature type="compositionally biased region" description="Low complexity" evidence="1">
    <location>
        <begin position="195"/>
        <end position="214"/>
    </location>
</feature>
<name>A0A4Q2DYJ6_9AGAR</name>
<organism evidence="3 4">
    <name type="scientific">Candolleomyces aberdarensis</name>
    <dbReference type="NCBI Taxonomy" id="2316362"/>
    <lineage>
        <taxon>Eukaryota</taxon>
        <taxon>Fungi</taxon>
        <taxon>Dikarya</taxon>
        <taxon>Basidiomycota</taxon>
        <taxon>Agaricomycotina</taxon>
        <taxon>Agaricomycetes</taxon>
        <taxon>Agaricomycetidae</taxon>
        <taxon>Agaricales</taxon>
        <taxon>Agaricineae</taxon>
        <taxon>Psathyrellaceae</taxon>
        <taxon>Candolleomyces</taxon>
    </lineage>
</organism>
<feature type="region of interest" description="Disordered" evidence="1">
    <location>
        <begin position="1"/>
        <end position="66"/>
    </location>
</feature>
<dbReference type="Proteomes" id="UP000290288">
    <property type="component" value="Unassembled WGS sequence"/>
</dbReference>
<feature type="compositionally biased region" description="Polar residues" evidence="1">
    <location>
        <begin position="283"/>
        <end position="298"/>
    </location>
</feature>
<reference evidence="3 4" key="1">
    <citation type="submission" date="2019-01" db="EMBL/GenBank/DDBJ databases">
        <title>Draft genome sequence of Psathyrella aberdarensis IHI B618.</title>
        <authorList>
            <person name="Buettner E."/>
            <person name="Kellner H."/>
        </authorList>
    </citation>
    <scope>NUCLEOTIDE SEQUENCE [LARGE SCALE GENOMIC DNA]</scope>
    <source>
        <strain evidence="3 4">IHI B618</strain>
    </source>
</reference>
<proteinExistence type="predicted"/>
<evidence type="ECO:0000313" key="3">
    <source>
        <dbReference type="EMBL" id="RXW25383.1"/>
    </source>
</evidence>
<dbReference type="Pfam" id="PF20415">
    <property type="entry name" value="DUF6699"/>
    <property type="match status" value="1"/>
</dbReference>
<feature type="compositionally biased region" description="Basic and acidic residues" evidence="1">
    <location>
        <begin position="133"/>
        <end position="167"/>
    </location>
</feature>
<protein>
    <recommendedName>
        <fullName evidence="2">DUF6699 domain-containing protein</fullName>
    </recommendedName>
</protein>
<feature type="compositionally biased region" description="Polar residues" evidence="1">
    <location>
        <begin position="48"/>
        <end position="63"/>
    </location>
</feature>
<keyword evidence="4" id="KW-1185">Reference proteome</keyword>
<accession>A0A4Q2DYJ6</accession>
<dbReference type="AlphaFoldDB" id="A0A4Q2DYJ6"/>
<evidence type="ECO:0000256" key="1">
    <source>
        <dbReference type="SAM" id="MobiDB-lite"/>
    </source>
</evidence>
<gene>
    <name evidence="3" type="ORF">EST38_g467</name>
</gene>
<evidence type="ECO:0000313" key="4">
    <source>
        <dbReference type="Proteomes" id="UP000290288"/>
    </source>
</evidence>
<feature type="compositionally biased region" description="Basic and acidic residues" evidence="1">
    <location>
        <begin position="101"/>
        <end position="117"/>
    </location>
</feature>
<dbReference type="InterPro" id="IPR046522">
    <property type="entry name" value="DUF6699"/>
</dbReference>
<feature type="region of interest" description="Disordered" evidence="1">
    <location>
        <begin position="100"/>
        <end position="300"/>
    </location>
</feature>
<feature type="domain" description="DUF6699" evidence="2">
    <location>
        <begin position="374"/>
        <end position="476"/>
    </location>
</feature>
<evidence type="ECO:0000259" key="2">
    <source>
        <dbReference type="Pfam" id="PF20415"/>
    </source>
</evidence>
<sequence>MASIALPESPVGIRTPAAPIKGSYSEKPSKSFFNRFRSSPPQYEKTHNISFSDGLNYRDQTYSPEDEDEVLFKPLKKVNSMSSRPRVKSVKSKAYIEDEEMERHEALTREIEETERLQRKHPNARVYLSQSKAAKEEEIERQEEEERQRREEWQRQEEMRQLDEQKKRAQMLHAARQSEIRQTAPTPLKSCLKNGSPAGSTGSYGSTPSPQSQYEFPSNAHIRPDLRRRDSTSYYSDTEQYRSSHRSTRRSQNYHAQHHHAGAYPPEPQYVPSHVHPGHRSRNSSFSGPGYPNTTPGQTPKYMKAYIKEVPLKDEAIALSWPLKDFETRRHARYPALFFDTGFDPRTPGFEIQVIRYGETSRSVIAREEETMLVSPHAFMTEMTLINERLAQWPVVVHNSRGIRCVDVFRAIYKAYSIVLTKSELMNWGQDYIDRCQRAFEQRCNDGPQLPPVTKARGLCRIDLLKGERIFKGITPLTGPNYPVNCWQLHFEQIHRHR</sequence>